<evidence type="ECO:0000313" key="6">
    <source>
        <dbReference type="Ensembl" id="ENSSMAP00000015323.2"/>
    </source>
</evidence>
<evidence type="ECO:0000256" key="1">
    <source>
        <dbReference type="ARBA" id="ARBA00004613"/>
    </source>
</evidence>
<keyword evidence="2" id="KW-0964">Secreted</keyword>
<name>A0A8D3AAX1_SCOMX</name>
<dbReference type="Gene3D" id="2.40.128.20">
    <property type="match status" value="1"/>
</dbReference>
<dbReference type="RefSeq" id="XP_035496384.1">
    <property type="nucleotide sequence ID" value="XM_035640491.2"/>
</dbReference>
<sequence length="201" mass="22120">MSALFCLALLALSSLAAASDPGCGELLKPLEVRSQISGKWIFHAGTSDNEKSMKDLKTMESSWIELSPLPESDDMTLSWGDKVKDGKCYYGSVNSTLAGNATRVTYSYNFSGHEHVGKNLMTCAECLLWTDNSEAAENGETRHSRNLYIFTKSGQLDDSDLEVFRKQAACLNFPAEFHFGKLTDLCPAEKEAAADVEEEQQ</sequence>
<dbReference type="GeneTree" id="ENSGT00510000050125"/>
<dbReference type="Proteomes" id="UP000694558">
    <property type="component" value="Chromosome 9"/>
</dbReference>
<dbReference type="AlphaFoldDB" id="A0A8D3AAX1"/>
<dbReference type="CDD" id="cd19415">
    <property type="entry name" value="lipocalin_ApoM_AGP"/>
    <property type="match status" value="1"/>
</dbReference>
<dbReference type="PANTHER" id="PTHR11967:SF2">
    <property type="entry name" value="ALPHA-1-ACID GLYCOPROTEIN 1"/>
    <property type="match status" value="1"/>
</dbReference>
<reference evidence="6" key="2">
    <citation type="submission" date="2025-08" db="UniProtKB">
        <authorList>
            <consortium name="Ensembl"/>
        </authorList>
    </citation>
    <scope>IDENTIFICATION</scope>
</reference>
<dbReference type="OrthoDB" id="8678705at2759"/>
<dbReference type="PANTHER" id="PTHR11967">
    <property type="entry name" value="ALPHA-1-ACID GLYCOPROTEIN"/>
    <property type="match status" value="1"/>
</dbReference>
<keyword evidence="4" id="KW-0325">Glycoprotein</keyword>
<accession>A0A8D3AAX1</accession>
<evidence type="ECO:0000313" key="7">
    <source>
        <dbReference type="Proteomes" id="UP000694558"/>
    </source>
</evidence>
<comment type="subcellular location">
    <subcellularLocation>
        <location evidence="1">Secreted</location>
    </subcellularLocation>
</comment>
<keyword evidence="3 5" id="KW-0732">Signal</keyword>
<dbReference type="GO" id="GO:0005576">
    <property type="term" value="C:extracellular region"/>
    <property type="evidence" value="ECO:0007669"/>
    <property type="project" value="UniProtKB-SubCell"/>
</dbReference>
<dbReference type="GeneID" id="118314218"/>
<evidence type="ECO:0000256" key="5">
    <source>
        <dbReference type="SAM" id="SignalP"/>
    </source>
</evidence>
<proteinExistence type="predicted"/>
<feature type="chain" id="PRO_5034513318" description="Apolipoprotein M" evidence="5">
    <location>
        <begin position="19"/>
        <end position="201"/>
    </location>
</feature>
<organism evidence="6 7">
    <name type="scientific">Scophthalmus maximus</name>
    <name type="common">Turbot</name>
    <name type="synonym">Psetta maxima</name>
    <dbReference type="NCBI Taxonomy" id="52904"/>
    <lineage>
        <taxon>Eukaryota</taxon>
        <taxon>Metazoa</taxon>
        <taxon>Chordata</taxon>
        <taxon>Craniata</taxon>
        <taxon>Vertebrata</taxon>
        <taxon>Euteleostomi</taxon>
        <taxon>Actinopterygii</taxon>
        <taxon>Neopterygii</taxon>
        <taxon>Teleostei</taxon>
        <taxon>Neoteleostei</taxon>
        <taxon>Acanthomorphata</taxon>
        <taxon>Carangaria</taxon>
        <taxon>Pleuronectiformes</taxon>
        <taxon>Pleuronectoidei</taxon>
        <taxon>Scophthalmidae</taxon>
        <taxon>Scophthalmus</taxon>
    </lineage>
</organism>
<protein>
    <recommendedName>
        <fullName evidence="8">Apolipoprotein M</fullName>
    </recommendedName>
</protein>
<evidence type="ECO:0000256" key="3">
    <source>
        <dbReference type="ARBA" id="ARBA00022729"/>
    </source>
</evidence>
<gene>
    <name evidence="6" type="primary">LOC118314218</name>
</gene>
<evidence type="ECO:0000256" key="4">
    <source>
        <dbReference type="ARBA" id="ARBA00023180"/>
    </source>
</evidence>
<dbReference type="SUPFAM" id="SSF50814">
    <property type="entry name" value="Lipocalins"/>
    <property type="match status" value="1"/>
</dbReference>
<dbReference type="Ensembl" id="ENSSMAT00000015516.2">
    <property type="protein sequence ID" value="ENSSMAP00000015323.2"/>
    <property type="gene ID" value="ENSSMAG00000009398.2"/>
</dbReference>
<reference evidence="6" key="1">
    <citation type="submission" date="2023-05" db="EMBL/GenBank/DDBJ databases">
        <title>High-quality long-read genome of Scophthalmus maximus.</title>
        <authorList>
            <person name="Lien S."/>
            <person name="Martinez P."/>
        </authorList>
    </citation>
    <scope>NUCLEOTIDE SEQUENCE [LARGE SCALE GENOMIC DNA]</scope>
</reference>
<evidence type="ECO:0000256" key="2">
    <source>
        <dbReference type="ARBA" id="ARBA00022525"/>
    </source>
</evidence>
<evidence type="ECO:0008006" key="8">
    <source>
        <dbReference type="Google" id="ProtNLM"/>
    </source>
</evidence>
<dbReference type="InterPro" id="IPR012674">
    <property type="entry name" value="Calycin"/>
</dbReference>
<feature type="signal peptide" evidence="5">
    <location>
        <begin position="1"/>
        <end position="18"/>
    </location>
</feature>
<dbReference type="KEGG" id="smau:118314218"/>